<feature type="compositionally biased region" description="Low complexity" evidence="6">
    <location>
        <begin position="366"/>
        <end position="388"/>
    </location>
</feature>
<dbReference type="InterPro" id="IPR045072">
    <property type="entry name" value="MKRN-like"/>
</dbReference>
<feature type="region of interest" description="Disordered" evidence="6">
    <location>
        <begin position="609"/>
        <end position="683"/>
    </location>
</feature>
<dbReference type="RefSeq" id="XP_056043263.1">
    <property type="nucleotide sequence ID" value="XM_056189983.1"/>
</dbReference>
<dbReference type="Gene3D" id="1.20.120.1350">
    <property type="entry name" value="Pneumovirus matrix protein 2 (M2), zinc-binding domain"/>
    <property type="match status" value="1"/>
</dbReference>
<evidence type="ECO:0000256" key="6">
    <source>
        <dbReference type="SAM" id="MobiDB-lite"/>
    </source>
</evidence>
<keyword evidence="10" id="KW-1185">Reference proteome</keyword>
<dbReference type="PANTHER" id="PTHR11224">
    <property type="entry name" value="MAKORIN-RELATED"/>
    <property type="match status" value="1"/>
</dbReference>
<dbReference type="Proteomes" id="UP001217417">
    <property type="component" value="Unassembled WGS sequence"/>
</dbReference>
<dbReference type="Pfam" id="PF00642">
    <property type="entry name" value="zf-CCCH"/>
    <property type="match status" value="1"/>
</dbReference>
<keyword evidence="3 5" id="KW-0863">Zinc-finger</keyword>
<dbReference type="InterPro" id="IPR036855">
    <property type="entry name" value="Znf_CCCH_sf"/>
</dbReference>
<accession>A0AAD7QR73</accession>
<feature type="compositionally biased region" description="Polar residues" evidence="6">
    <location>
        <begin position="83"/>
        <end position="101"/>
    </location>
</feature>
<evidence type="ECO:0000259" key="8">
    <source>
        <dbReference type="PROSITE" id="PS50103"/>
    </source>
</evidence>
<feature type="domain" description="C3H1-type" evidence="8">
    <location>
        <begin position="143"/>
        <end position="170"/>
    </location>
</feature>
<evidence type="ECO:0000256" key="1">
    <source>
        <dbReference type="ARBA" id="ARBA00022723"/>
    </source>
</evidence>
<feature type="region of interest" description="Disordered" evidence="6">
    <location>
        <begin position="83"/>
        <end position="113"/>
    </location>
</feature>
<feature type="chain" id="PRO_5042035193" description="C3H1-type domain-containing protein" evidence="7">
    <location>
        <begin position="28"/>
        <end position="705"/>
    </location>
</feature>
<dbReference type="Gene3D" id="4.10.1000.10">
    <property type="entry name" value="Zinc finger, CCCH-type"/>
    <property type="match status" value="1"/>
</dbReference>
<keyword evidence="7" id="KW-0732">Signal</keyword>
<dbReference type="EMBL" id="JARPMG010000006">
    <property type="protein sequence ID" value="KAJ8099813.1"/>
    <property type="molecule type" value="Genomic_DNA"/>
</dbReference>
<dbReference type="Pfam" id="PF18044">
    <property type="entry name" value="zf-CCCH_4"/>
    <property type="match status" value="1"/>
</dbReference>
<evidence type="ECO:0000256" key="3">
    <source>
        <dbReference type="ARBA" id="ARBA00022771"/>
    </source>
</evidence>
<evidence type="ECO:0000313" key="9">
    <source>
        <dbReference type="EMBL" id="KAJ8099813.1"/>
    </source>
</evidence>
<dbReference type="GO" id="GO:0061630">
    <property type="term" value="F:ubiquitin protein ligase activity"/>
    <property type="evidence" value="ECO:0007669"/>
    <property type="project" value="InterPro"/>
</dbReference>
<keyword evidence="4 5" id="KW-0862">Zinc</keyword>
<protein>
    <recommendedName>
        <fullName evidence="8">C3H1-type domain-containing protein</fullName>
    </recommendedName>
</protein>
<comment type="caution">
    <text evidence="9">The sequence shown here is derived from an EMBL/GenBank/DDBJ whole genome shotgun (WGS) entry which is preliminary data.</text>
</comment>
<dbReference type="InterPro" id="IPR041367">
    <property type="entry name" value="Znf-CCCH_4"/>
</dbReference>
<sequence length="705" mass="74567">MASRRRNHRHALAVFIVLRIFSHRSIASFVRANLDDLLQHSATSAEVLILSAQLSPSPTAAVSAPPSLTPVEPPPVPVILPQRTRQQHPQPMLGSQAQSQPALLEASRSPPSKNLSHVPCKFFRQGTCQAGNTCPFSHSIDSQLEQAPCKYFQKGNCKFGAKCALAHILPDGRRVNHRSLSQNYGPLQLGARNILPDLNANSYSNNPSALARSLIAQHNRQPSQQTPAPAPSTQPLDVPDYGLEYGASPPAENFLSPSSARTLGPLDVPMPASLESNGISFLARHGPIAASVPAKFGSLDNSPPQSLPQQNSGVNLNALSSSHTLRSLYMSAFGVDSEHGLSSPLKNGVIGSKAGFVSPGPDEPVSSNSSSPPGSNTATMASSTTTASGVPLRLGSMSHSPFGLTLTANASSNHSGRRYVSSSFPARSSIWRGSSSLTHDEDDFYTGANGSYHTSNPESFLSDDPANNNITFAYEEDFVPSSLNELLTPQERHRRGSRHDDGMHAGEYSSSISGRLGSTGAIGDGIVSSPPRGMGLGESPRFGQLFNGHHGGMVMSNSNSTNASAIGSPLPLRYTSFGTAAPTTTAGPEFANGSSSSFLSSSPLATTKKFTGGTVQRTPSGRRAVSSSTLVIEEDDEEDSSLQHTHSVGKSEEDENEMQFVMDEEQLDSTSSSNRSRIEDATHTENAVDAVDAVEGKLNGLVLSR</sequence>
<feature type="compositionally biased region" description="Polar residues" evidence="6">
    <location>
        <begin position="609"/>
        <end position="630"/>
    </location>
</feature>
<dbReference type="PANTHER" id="PTHR11224:SF10">
    <property type="entry name" value="IP09428P-RELATED"/>
    <property type="match status" value="1"/>
</dbReference>
<name>A0AAD7QR73_9ASCO</name>
<feature type="region of interest" description="Disordered" evidence="6">
    <location>
        <begin position="353"/>
        <end position="394"/>
    </location>
</feature>
<feature type="compositionally biased region" description="Low complexity" evidence="6">
    <location>
        <begin position="221"/>
        <end position="235"/>
    </location>
</feature>
<dbReference type="GeneID" id="80885149"/>
<keyword evidence="1 5" id="KW-0479">Metal-binding</keyword>
<feature type="zinc finger region" description="C3H1-type" evidence="5">
    <location>
        <begin position="143"/>
        <end position="170"/>
    </location>
</feature>
<evidence type="ECO:0000256" key="5">
    <source>
        <dbReference type="PROSITE-ProRule" id="PRU00723"/>
    </source>
</evidence>
<dbReference type="InterPro" id="IPR000571">
    <property type="entry name" value="Znf_CCCH"/>
</dbReference>
<feature type="region of interest" description="Disordered" evidence="6">
    <location>
        <begin position="217"/>
        <end position="258"/>
    </location>
</feature>
<proteinExistence type="predicted"/>
<keyword evidence="2" id="KW-0677">Repeat</keyword>
<feature type="domain" description="C3H1-type" evidence="8">
    <location>
        <begin position="114"/>
        <end position="141"/>
    </location>
</feature>
<dbReference type="PROSITE" id="PS50103">
    <property type="entry name" value="ZF_C3H1"/>
    <property type="match status" value="2"/>
</dbReference>
<dbReference type="SMART" id="SM00356">
    <property type="entry name" value="ZnF_C3H1"/>
    <property type="match status" value="2"/>
</dbReference>
<feature type="compositionally biased region" description="Acidic residues" evidence="6">
    <location>
        <begin position="652"/>
        <end position="667"/>
    </location>
</feature>
<reference evidence="9" key="1">
    <citation type="submission" date="2023-03" db="EMBL/GenBank/DDBJ databases">
        <title>Near-Complete genome sequence of Lipomyces tetrasporous NRRL Y-64009, an oleaginous yeast capable of growing on lignocellulosic hydrolysates.</title>
        <authorList>
            <consortium name="Lawrence Berkeley National Laboratory"/>
            <person name="Jagtap S.S."/>
            <person name="Liu J.-J."/>
            <person name="Walukiewicz H.E."/>
            <person name="Pangilinan J."/>
            <person name="Lipzen A."/>
            <person name="Ahrendt S."/>
            <person name="Koriabine M."/>
            <person name="Cobaugh K."/>
            <person name="Salamov A."/>
            <person name="Yoshinaga Y."/>
            <person name="Ng V."/>
            <person name="Daum C."/>
            <person name="Grigoriev I.V."/>
            <person name="Slininger P.J."/>
            <person name="Dien B.S."/>
            <person name="Jin Y.-S."/>
            <person name="Rao C.V."/>
        </authorList>
    </citation>
    <scope>NUCLEOTIDE SEQUENCE</scope>
    <source>
        <strain evidence="9">NRRL Y-64009</strain>
    </source>
</reference>
<dbReference type="SUPFAM" id="SSF90229">
    <property type="entry name" value="CCCH zinc finger"/>
    <property type="match status" value="1"/>
</dbReference>
<gene>
    <name evidence="9" type="ORF">POJ06DRAFT_281932</name>
</gene>
<feature type="zinc finger region" description="C3H1-type" evidence="5">
    <location>
        <begin position="114"/>
        <end position="141"/>
    </location>
</feature>
<evidence type="ECO:0000256" key="2">
    <source>
        <dbReference type="ARBA" id="ARBA00022737"/>
    </source>
</evidence>
<dbReference type="AlphaFoldDB" id="A0AAD7QR73"/>
<evidence type="ECO:0000256" key="7">
    <source>
        <dbReference type="SAM" id="SignalP"/>
    </source>
</evidence>
<evidence type="ECO:0000313" key="10">
    <source>
        <dbReference type="Proteomes" id="UP001217417"/>
    </source>
</evidence>
<evidence type="ECO:0000256" key="4">
    <source>
        <dbReference type="ARBA" id="ARBA00022833"/>
    </source>
</evidence>
<feature type="signal peptide" evidence="7">
    <location>
        <begin position="1"/>
        <end position="27"/>
    </location>
</feature>
<organism evidence="9 10">
    <name type="scientific">Lipomyces tetrasporus</name>
    <dbReference type="NCBI Taxonomy" id="54092"/>
    <lineage>
        <taxon>Eukaryota</taxon>
        <taxon>Fungi</taxon>
        <taxon>Dikarya</taxon>
        <taxon>Ascomycota</taxon>
        <taxon>Saccharomycotina</taxon>
        <taxon>Lipomycetes</taxon>
        <taxon>Lipomycetales</taxon>
        <taxon>Lipomycetaceae</taxon>
        <taxon>Lipomyces</taxon>
    </lineage>
</organism>
<dbReference type="GO" id="GO:0000209">
    <property type="term" value="P:protein polyubiquitination"/>
    <property type="evidence" value="ECO:0007669"/>
    <property type="project" value="InterPro"/>
</dbReference>
<dbReference type="GO" id="GO:0008270">
    <property type="term" value="F:zinc ion binding"/>
    <property type="evidence" value="ECO:0007669"/>
    <property type="project" value="UniProtKB-KW"/>
</dbReference>